<dbReference type="EMBL" id="BMIJ01000005">
    <property type="protein sequence ID" value="GGB97380.1"/>
    <property type="molecule type" value="Genomic_DNA"/>
</dbReference>
<dbReference type="Proteomes" id="UP000629025">
    <property type="component" value="Unassembled WGS sequence"/>
</dbReference>
<comment type="caution">
    <text evidence="9">The sequence shown here is derived from an EMBL/GenBank/DDBJ whole genome shotgun (WGS) entry which is preliminary data.</text>
</comment>
<evidence type="ECO:0000256" key="8">
    <source>
        <dbReference type="ARBA" id="ARBA00047633"/>
    </source>
</evidence>
<accession>A0ABQ1KII3</accession>
<dbReference type="GO" id="GO:0016740">
    <property type="term" value="F:transferase activity"/>
    <property type="evidence" value="ECO:0007669"/>
    <property type="project" value="UniProtKB-KW"/>
</dbReference>
<dbReference type="CDD" id="cd03349">
    <property type="entry name" value="LbH_XAT"/>
    <property type="match status" value="1"/>
</dbReference>
<name>A0ABQ1KII3_9GAMM</name>
<keyword evidence="5" id="KW-0677">Repeat</keyword>
<dbReference type="SUPFAM" id="SSF51161">
    <property type="entry name" value="Trimeric LpxA-like enzymes"/>
    <property type="match status" value="1"/>
</dbReference>
<dbReference type="PANTHER" id="PTHR43300:SF12">
    <property type="entry name" value="CHLORAMPHENICOL ACETYLTRANSFERASE"/>
    <property type="match status" value="1"/>
</dbReference>
<dbReference type="InterPro" id="IPR011004">
    <property type="entry name" value="Trimer_LpxA-like_sf"/>
</dbReference>
<gene>
    <name evidence="9" type="ORF">GCM10011352_24370</name>
</gene>
<sequence>MLLNVLKKRRAKALGIKLSKVQLIDSRSILRIESPAKLGSVQVLKEAPELIRIGAHSYIRSGELHFVAEIGRFCSFGRQVTIGQDGRGHPLDWASTSHELCVSHRPTPALTRIGHDVWIGDGAVVMAGVSIGTGAVIARNAVVTKDVAPYQIVGGNPARPIRPRFSPEVSEALLQSAWWQYPLAELRTLDYEQPQRFMEQLGALIPRQATYAVIDVGRGKVGVCRD</sequence>
<dbReference type="Gene3D" id="2.160.10.10">
    <property type="entry name" value="Hexapeptide repeat proteins"/>
    <property type="match status" value="1"/>
</dbReference>
<reference evidence="10" key="1">
    <citation type="journal article" date="2019" name="Int. J. Syst. Evol. Microbiol.">
        <title>The Global Catalogue of Microorganisms (GCM) 10K type strain sequencing project: providing services to taxonomists for standard genome sequencing and annotation.</title>
        <authorList>
            <consortium name="The Broad Institute Genomics Platform"/>
            <consortium name="The Broad Institute Genome Sequencing Center for Infectious Disease"/>
            <person name="Wu L."/>
            <person name="Ma J."/>
        </authorList>
    </citation>
    <scope>NUCLEOTIDE SEQUENCE [LARGE SCALE GENOMIC DNA]</scope>
    <source>
        <strain evidence="10">CGMCC 1.15341</strain>
    </source>
</reference>
<evidence type="ECO:0000256" key="5">
    <source>
        <dbReference type="ARBA" id="ARBA00022737"/>
    </source>
</evidence>
<evidence type="ECO:0000256" key="7">
    <source>
        <dbReference type="ARBA" id="ARBA00023315"/>
    </source>
</evidence>
<dbReference type="RefSeq" id="WP_188748705.1">
    <property type="nucleotide sequence ID" value="NZ_BMIJ01000005.1"/>
</dbReference>
<keyword evidence="6" id="KW-0046">Antibiotic resistance</keyword>
<organism evidence="9 10">
    <name type="scientific">Marinobacterium zhoushanense</name>
    <dbReference type="NCBI Taxonomy" id="1679163"/>
    <lineage>
        <taxon>Bacteria</taxon>
        <taxon>Pseudomonadati</taxon>
        <taxon>Pseudomonadota</taxon>
        <taxon>Gammaproteobacteria</taxon>
        <taxon>Oceanospirillales</taxon>
        <taxon>Oceanospirillaceae</taxon>
        <taxon>Marinobacterium</taxon>
    </lineage>
</organism>
<evidence type="ECO:0000256" key="1">
    <source>
        <dbReference type="ARBA" id="ARBA00007274"/>
    </source>
</evidence>
<evidence type="ECO:0000256" key="3">
    <source>
        <dbReference type="ARBA" id="ARBA00020291"/>
    </source>
</evidence>
<dbReference type="Pfam" id="PF00132">
    <property type="entry name" value="Hexapep"/>
    <property type="match status" value="1"/>
</dbReference>
<dbReference type="PANTHER" id="PTHR43300">
    <property type="entry name" value="ACETYLTRANSFERASE"/>
    <property type="match status" value="1"/>
</dbReference>
<dbReference type="EC" id="2.3.1.28" evidence="2"/>
<evidence type="ECO:0000313" key="10">
    <source>
        <dbReference type="Proteomes" id="UP000629025"/>
    </source>
</evidence>
<evidence type="ECO:0000256" key="4">
    <source>
        <dbReference type="ARBA" id="ARBA00022679"/>
    </source>
</evidence>
<dbReference type="InterPro" id="IPR001451">
    <property type="entry name" value="Hexapep"/>
</dbReference>
<comment type="similarity">
    <text evidence="1">Belongs to the transferase hexapeptide repeat family.</text>
</comment>
<keyword evidence="10" id="KW-1185">Reference proteome</keyword>
<evidence type="ECO:0000256" key="6">
    <source>
        <dbReference type="ARBA" id="ARBA00023251"/>
    </source>
</evidence>
<dbReference type="InterPro" id="IPR050179">
    <property type="entry name" value="Trans_hexapeptide_repeat"/>
</dbReference>
<evidence type="ECO:0000313" key="9">
    <source>
        <dbReference type="EMBL" id="GGB97380.1"/>
    </source>
</evidence>
<proteinExistence type="inferred from homology"/>
<keyword evidence="4 9" id="KW-0808">Transferase</keyword>
<evidence type="ECO:0000256" key="2">
    <source>
        <dbReference type="ARBA" id="ARBA00013235"/>
    </source>
</evidence>
<keyword evidence="7" id="KW-0012">Acyltransferase</keyword>
<dbReference type="PROSITE" id="PS00101">
    <property type="entry name" value="HEXAPEP_TRANSFERASES"/>
    <property type="match status" value="1"/>
</dbReference>
<dbReference type="InterPro" id="IPR018357">
    <property type="entry name" value="Hexapep_transf_CS"/>
</dbReference>
<comment type="catalytic activity">
    <reaction evidence="8">
        <text>chloramphenicol + acetyl-CoA = chloramphenicol 3-acetate + CoA</text>
        <dbReference type="Rhea" id="RHEA:18421"/>
        <dbReference type="ChEBI" id="CHEBI:16730"/>
        <dbReference type="ChEBI" id="CHEBI:17698"/>
        <dbReference type="ChEBI" id="CHEBI:57287"/>
        <dbReference type="ChEBI" id="CHEBI:57288"/>
        <dbReference type="EC" id="2.3.1.28"/>
    </reaction>
</comment>
<protein>
    <recommendedName>
        <fullName evidence="3">Chloramphenicol acetyltransferase</fullName>
        <ecNumber evidence="2">2.3.1.28</ecNumber>
    </recommendedName>
</protein>